<sequence length="469" mass="51193">MERFLRFVLTALLAGALFSCQDYEPYDDSGLKDEIGRLEDSIDDLIASTGALEEDVAALRQLVDALAGNLHIVSVTQADGVTVINFSDGSSITIGREPLFQDAYIDGDEFVTVLADGTEIRLPMYEEMRFVIDASSIDGVEAGKTVSVSIESKGVDDFSIVKPVGWTVSVSGGEVSVTAPEEGMDYAEYEGSIDFIAVGGGHSTIAKLPVYAYVLKPGTEEAVLDFEGDYYYVRLAEEGDNYGNCFYGVPEDDEWAGLNFISDENYDVFFGSNLSYGSYEMYNGSLMVSYSNDMEQGDYSNQLSVYCSDPVTGFGGHGGSKYFGVNFSAVGGYGEPSRICFASPRKLSSMYVANTTYAYAVMRDGNPFGAGPFGYDTGDWFKVIARALDENMEKVGETEFYLADFRTEDAPGLLAGWHEFDLSVLPQCQFLEFEMQGSDTGAYGLNTPAYFCFDDLSYETGGELVKVRL</sequence>
<dbReference type="Pfam" id="PF16378">
    <property type="entry name" value="DUF4988"/>
    <property type="match status" value="1"/>
</dbReference>
<dbReference type="AlphaFoldDB" id="A0A9D9IHR0"/>
<organism evidence="2 3">
    <name type="scientific">Candidatus Merdivivens pullicola</name>
    <dbReference type="NCBI Taxonomy" id="2840872"/>
    <lineage>
        <taxon>Bacteria</taxon>
        <taxon>Pseudomonadati</taxon>
        <taxon>Bacteroidota</taxon>
        <taxon>Bacteroidia</taxon>
        <taxon>Bacteroidales</taxon>
        <taxon>Muribaculaceae</taxon>
        <taxon>Muribaculaceae incertae sedis</taxon>
        <taxon>Candidatus Merdivivens</taxon>
    </lineage>
</organism>
<evidence type="ECO:0000313" key="3">
    <source>
        <dbReference type="Proteomes" id="UP000823604"/>
    </source>
</evidence>
<dbReference type="Proteomes" id="UP000823604">
    <property type="component" value="Unassembled WGS sequence"/>
</dbReference>
<accession>A0A9D9IHR0</accession>
<dbReference type="InterPro" id="IPR027828">
    <property type="entry name" value="DUF4465"/>
</dbReference>
<gene>
    <name evidence="2" type="ORF">IAB81_04720</name>
</gene>
<comment type="caution">
    <text evidence="2">The sequence shown here is derived from an EMBL/GenBank/DDBJ whole genome shotgun (WGS) entry which is preliminary data.</text>
</comment>
<dbReference type="Gene3D" id="2.60.120.1350">
    <property type="entry name" value="Protein of unknown function DUF4465"/>
    <property type="match status" value="1"/>
</dbReference>
<evidence type="ECO:0000313" key="2">
    <source>
        <dbReference type="EMBL" id="MBO8472913.1"/>
    </source>
</evidence>
<evidence type="ECO:0000259" key="1">
    <source>
        <dbReference type="Pfam" id="PF16378"/>
    </source>
</evidence>
<dbReference type="EMBL" id="JADIMA010000041">
    <property type="protein sequence ID" value="MBO8472913.1"/>
    <property type="molecule type" value="Genomic_DNA"/>
</dbReference>
<reference evidence="2" key="1">
    <citation type="submission" date="2020-10" db="EMBL/GenBank/DDBJ databases">
        <authorList>
            <person name="Gilroy R."/>
        </authorList>
    </citation>
    <scope>NUCLEOTIDE SEQUENCE</scope>
    <source>
        <strain evidence="2">B1-8020</strain>
    </source>
</reference>
<reference evidence="2" key="2">
    <citation type="journal article" date="2021" name="PeerJ">
        <title>Extensive microbial diversity within the chicken gut microbiome revealed by metagenomics and culture.</title>
        <authorList>
            <person name="Gilroy R."/>
            <person name="Ravi A."/>
            <person name="Getino M."/>
            <person name="Pursley I."/>
            <person name="Horton D.L."/>
            <person name="Alikhan N.F."/>
            <person name="Baker D."/>
            <person name="Gharbi K."/>
            <person name="Hall N."/>
            <person name="Watson M."/>
            <person name="Adriaenssens E.M."/>
            <person name="Foster-Nyarko E."/>
            <person name="Jarju S."/>
            <person name="Secka A."/>
            <person name="Antonio M."/>
            <person name="Oren A."/>
            <person name="Chaudhuri R.R."/>
            <person name="La Ragione R."/>
            <person name="Hildebrand F."/>
            <person name="Pallen M.J."/>
        </authorList>
    </citation>
    <scope>NUCLEOTIDE SEQUENCE</scope>
    <source>
        <strain evidence="2">B1-8020</strain>
    </source>
</reference>
<dbReference type="PROSITE" id="PS51257">
    <property type="entry name" value="PROKAR_LIPOPROTEIN"/>
    <property type="match status" value="1"/>
</dbReference>
<dbReference type="Pfam" id="PF14717">
    <property type="entry name" value="DUF4465"/>
    <property type="match status" value="1"/>
</dbReference>
<name>A0A9D9IHR0_9BACT</name>
<proteinExistence type="predicted"/>
<protein>
    <submittedName>
        <fullName evidence="2">DUF4465 domain-containing protein</fullName>
    </submittedName>
</protein>
<feature type="domain" description="DUF4988" evidence="1">
    <location>
        <begin position="31"/>
        <end position="94"/>
    </location>
</feature>
<dbReference type="InterPro" id="IPR032149">
    <property type="entry name" value="DUF4988"/>
</dbReference>